<name>A0ABT6MYC9_9SPHN</name>
<comment type="subcellular location">
    <subcellularLocation>
        <location evidence="1">Cell membrane</location>
        <topology evidence="1">Multi-pass membrane protein</topology>
    </subcellularLocation>
</comment>
<dbReference type="CDD" id="cd00212">
    <property type="entry name" value="PTS_IIB_glc"/>
    <property type="match status" value="1"/>
</dbReference>
<evidence type="ECO:0000256" key="12">
    <source>
        <dbReference type="SAM" id="Phobius"/>
    </source>
</evidence>
<feature type="transmembrane region" description="Helical" evidence="12">
    <location>
        <begin position="280"/>
        <end position="298"/>
    </location>
</feature>
<dbReference type="EMBL" id="JARYGZ010000001">
    <property type="protein sequence ID" value="MDH7637781.1"/>
    <property type="molecule type" value="Genomic_DNA"/>
</dbReference>
<feature type="transmembrane region" description="Helical" evidence="12">
    <location>
        <begin position="248"/>
        <end position="268"/>
    </location>
</feature>
<keyword evidence="5 15" id="KW-0808">Transferase</keyword>
<sequence>MFAKLNLSLQALGRTLMLPIAVLPVAALILRLGQDDLLGLPFLAAAGSAVFANLGLLFAAGVAVGLARENHGAAGLAGIVAFLIASNGAQALVAVPHTVGAGLDAASQALAVADFRAKSIARLGVPLGILSGLIAGLLYNRYATIRVPEFLSFFGGRRFVPIVSGLAGVGLALVFGYAWPAIGSAIDALSTGLAHAGWIGMFVYGVLNRLLLVTGLHHIINNVVWFIVGSYGGATGDLNRFFAGDPSAGGFMAGFFPVMMFGLPAACLAMYRAARPEQRAGVAGMYLSLALTSFLTGVTEPIEFSFMFVAPVLYALHALLTGAAMALMSLLDVHLGFGFSAGLLDYMLNYGRATHPLRLIPVGLAYAVIYYGIFSFAIRRFDLKTPGRSPEADGAPIRDGGISDRAPLFVTALGGANNLNRVEACTTRLRIQIADSALVDEAALGKLGARGVIRPGPGSLQVVLGPVADQIAGEINAVLGGRREAKPAEVPPQDLVPDGPASIDARLLGMLGGAGNIEDVHRTRDRTLITLRSPVAVAPRIEGIPDARAIAMIDPLHAHLLLNPAR</sequence>
<dbReference type="Pfam" id="PF00367">
    <property type="entry name" value="PTS_EIIB"/>
    <property type="match status" value="1"/>
</dbReference>
<feature type="transmembrane region" description="Helical" evidence="12">
    <location>
        <begin position="74"/>
        <end position="99"/>
    </location>
</feature>
<feature type="transmembrane region" description="Helical" evidence="12">
    <location>
        <begin position="159"/>
        <end position="179"/>
    </location>
</feature>
<keyword evidence="7 12" id="KW-0812">Transmembrane</keyword>
<evidence type="ECO:0000259" key="14">
    <source>
        <dbReference type="PROSITE" id="PS51103"/>
    </source>
</evidence>
<keyword evidence="10 12" id="KW-0472">Membrane</keyword>
<evidence type="ECO:0000256" key="8">
    <source>
        <dbReference type="ARBA" id="ARBA00022777"/>
    </source>
</evidence>
<dbReference type="GO" id="GO:0103111">
    <property type="term" value="F:protein-N(pi)-phosphohistidine--N-acetyl-D-glucosamine phosphotransferase activity"/>
    <property type="evidence" value="ECO:0007669"/>
    <property type="project" value="UniProtKB-EC"/>
</dbReference>
<evidence type="ECO:0000256" key="2">
    <source>
        <dbReference type="ARBA" id="ARBA00022448"/>
    </source>
</evidence>
<keyword evidence="8" id="KW-0418">Kinase</keyword>
<dbReference type="Gene3D" id="3.30.1360.60">
    <property type="entry name" value="Glucose permease domain IIB"/>
    <property type="match status" value="1"/>
</dbReference>
<gene>
    <name evidence="15" type="primary">nagE</name>
    <name evidence="15" type="ORF">QGN17_03460</name>
</gene>
<keyword evidence="3" id="KW-1003">Cell membrane</keyword>
<dbReference type="InterPro" id="IPR013013">
    <property type="entry name" value="PTS_EIIC_1"/>
</dbReference>
<evidence type="ECO:0000313" key="15">
    <source>
        <dbReference type="EMBL" id="MDH7637781.1"/>
    </source>
</evidence>
<dbReference type="PROSITE" id="PS01035">
    <property type="entry name" value="PTS_EIIB_TYPE_1_CYS"/>
    <property type="match status" value="1"/>
</dbReference>
<keyword evidence="2" id="KW-0813">Transport</keyword>
<proteinExistence type="predicted"/>
<dbReference type="NCBIfam" id="TIGR00826">
    <property type="entry name" value="EIIB_glc"/>
    <property type="match status" value="1"/>
</dbReference>
<comment type="caution">
    <text evidence="15">The sequence shown here is derived from an EMBL/GenBank/DDBJ whole genome shotgun (WGS) entry which is preliminary data.</text>
</comment>
<evidence type="ECO:0000256" key="3">
    <source>
        <dbReference type="ARBA" id="ARBA00022475"/>
    </source>
</evidence>
<feature type="domain" description="PTS EIIC type-1" evidence="14">
    <location>
        <begin position="3"/>
        <end position="390"/>
    </location>
</feature>
<evidence type="ECO:0000313" key="16">
    <source>
        <dbReference type="Proteomes" id="UP001160625"/>
    </source>
</evidence>
<organism evidence="15 16">
    <name type="scientific">Sphingomonas oryzagri</name>
    <dbReference type="NCBI Taxonomy" id="3042314"/>
    <lineage>
        <taxon>Bacteria</taxon>
        <taxon>Pseudomonadati</taxon>
        <taxon>Pseudomonadota</taxon>
        <taxon>Alphaproteobacteria</taxon>
        <taxon>Sphingomonadales</taxon>
        <taxon>Sphingomonadaceae</taxon>
        <taxon>Sphingomonas</taxon>
    </lineage>
</organism>
<dbReference type="PROSITE" id="PS51098">
    <property type="entry name" value="PTS_EIIB_TYPE_1"/>
    <property type="match status" value="1"/>
</dbReference>
<dbReference type="RefSeq" id="WP_281043125.1">
    <property type="nucleotide sequence ID" value="NZ_JARYGZ010000001.1"/>
</dbReference>
<dbReference type="InterPro" id="IPR018113">
    <property type="entry name" value="PTrfase_EIIB_Cys"/>
</dbReference>
<protein>
    <submittedName>
        <fullName evidence="15">N-acetylglucosamine-specific PTS transporter subunit IIBC</fullName>
        <ecNumber evidence="15">2.7.1.193</ecNumber>
    </submittedName>
</protein>
<evidence type="ECO:0000256" key="4">
    <source>
        <dbReference type="ARBA" id="ARBA00022597"/>
    </source>
</evidence>
<dbReference type="InterPro" id="IPR010974">
    <property type="entry name" value="PTS_IIBC_nag"/>
</dbReference>
<feature type="transmembrane region" description="Helical" evidence="12">
    <location>
        <begin position="219"/>
        <end position="236"/>
    </location>
</feature>
<dbReference type="PANTHER" id="PTHR30009">
    <property type="entry name" value="CYTOCHROME C-TYPE SYNTHESIS PROTEIN AND PTS TRANSMEMBRANE COMPONENT"/>
    <property type="match status" value="1"/>
</dbReference>
<dbReference type="Proteomes" id="UP001160625">
    <property type="component" value="Unassembled WGS sequence"/>
</dbReference>
<dbReference type="Pfam" id="PF02378">
    <property type="entry name" value="PTS_EIIC"/>
    <property type="match status" value="1"/>
</dbReference>
<evidence type="ECO:0000256" key="7">
    <source>
        <dbReference type="ARBA" id="ARBA00022692"/>
    </source>
</evidence>
<feature type="transmembrane region" description="Helical" evidence="12">
    <location>
        <begin position="42"/>
        <end position="67"/>
    </location>
</feature>
<feature type="active site" description="Phosphocysteine intermediate; for EIIB activity" evidence="11">
    <location>
        <position position="425"/>
    </location>
</feature>
<feature type="transmembrane region" description="Helical" evidence="12">
    <location>
        <begin position="185"/>
        <end position="207"/>
    </location>
</feature>
<dbReference type="InterPro" id="IPR003352">
    <property type="entry name" value="PTS_EIIC"/>
</dbReference>
<dbReference type="SUPFAM" id="SSF55604">
    <property type="entry name" value="Glucose permease domain IIB"/>
    <property type="match status" value="1"/>
</dbReference>
<evidence type="ECO:0000256" key="6">
    <source>
        <dbReference type="ARBA" id="ARBA00022683"/>
    </source>
</evidence>
<keyword evidence="9 12" id="KW-1133">Transmembrane helix</keyword>
<dbReference type="InterPro" id="IPR036878">
    <property type="entry name" value="Glu_permease_IIB"/>
</dbReference>
<keyword evidence="16" id="KW-1185">Reference proteome</keyword>
<evidence type="ECO:0000256" key="9">
    <source>
        <dbReference type="ARBA" id="ARBA00022989"/>
    </source>
</evidence>
<feature type="transmembrane region" description="Helical" evidence="12">
    <location>
        <begin position="359"/>
        <end position="378"/>
    </location>
</feature>
<feature type="transmembrane region" description="Helical" evidence="12">
    <location>
        <begin position="119"/>
        <end position="139"/>
    </location>
</feature>
<evidence type="ECO:0000259" key="13">
    <source>
        <dbReference type="PROSITE" id="PS51098"/>
    </source>
</evidence>
<feature type="domain" description="PTS EIIB type-1" evidence="13">
    <location>
        <begin position="403"/>
        <end position="485"/>
    </location>
</feature>
<evidence type="ECO:0000256" key="1">
    <source>
        <dbReference type="ARBA" id="ARBA00004651"/>
    </source>
</evidence>
<feature type="transmembrane region" description="Helical" evidence="12">
    <location>
        <begin position="12"/>
        <end position="30"/>
    </location>
</feature>
<dbReference type="PANTHER" id="PTHR30009:SF4">
    <property type="entry name" value="PTS SYSTEM N-ACETYLGLUCOSAMINE-SPECIFIC EIICBA COMPONENT"/>
    <property type="match status" value="1"/>
</dbReference>
<dbReference type="InterPro" id="IPR050429">
    <property type="entry name" value="PTS_Glucose_EIICBA"/>
</dbReference>
<keyword evidence="6" id="KW-0598">Phosphotransferase system</keyword>
<dbReference type="EC" id="2.7.1.193" evidence="15"/>
<evidence type="ECO:0000256" key="10">
    <source>
        <dbReference type="ARBA" id="ARBA00023136"/>
    </source>
</evidence>
<keyword evidence="4" id="KW-0762">Sugar transport</keyword>
<reference evidence="15" key="1">
    <citation type="submission" date="2023-04" db="EMBL/GenBank/DDBJ databases">
        <title>Sphingomonas sp. MAHUQ-71 isolated from rice field.</title>
        <authorList>
            <person name="Huq M.A."/>
        </authorList>
    </citation>
    <scope>NUCLEOTIDE SEQUENCE</scope>
    <source>
        <strain evidence="15">MAHUQ-71</strain>
    </source>
</reference>
<evidence type="ECO:0000256" key="5">
    <source>
        <dbReference type="ARBA" id="ARBA00022679"/>
    </source>
</evidence>
<dbReference type="PROSITE" id="PS51103">
    <property type="entry name" value="PTS_EIIC_TYPE_1"/>
    <property type="match status" value="1"/>
</dbReference>
<dbReference type="InterPro" id="IPR001996">
    <property type="entry name" value="PTS_IIB_1"/>
</dbReference>
<evidence type="ECO:0000256" key="11">
    <source>
        <dbReference type="PROSITE-ProRule" id="PRU00421"/>
    </source>
</evidence>
<dbReference type="NCBIfam" id="TIGR01998">
    <property type="entry name" value="PTS-II-BC-nag"/>
    <property type="match status" value="1"/>
</dbReference>
<accession>A0ABT6MYC9</accession>